<feature type="region of interest" description="Disordered" evidence="1">
    <location>
        <begin position="33"/>
        <end position="59"/>
    </location>
</feature>
<name>A0ABR3IRE6_9AGAR</name>
<keyword evidence="3" id="KW-1185">Reference proteome</keyword>
<proteinExistence type="predicted"/>
<dbReference type="EMBL" id="JASNQZ010000015">
    <property type="protein sequence ID" value="KAL0945876.1"/>
    <property type="molecule type" value="Genomic_DNA"/>
</dbReference>
<accession>A0ABR3IRE6</accession>
<organism evidence="2 3">
    <name type="scientific">Hohenbuehelia grisea</name>
    <dbReference type="NCBI Taxonomy" id="104357"/>
    <lineage>
        <taxon>Eukaryota</taxon>
        <taxon>Fungi</taxon>
        <taxon>Dikarya</taxon>
        <taxon>Basidiomycota</taxon>
        <taxon>Agaricomycotina</taxon>
        <taxon>Agaricomycetes</taxon>
        <taxon>Agaricomycetidae</taxon>
        <taxon>Agaricales</taxon>
        <taxon>Pleurotineae</taxon>
        <taxon>Pleurotaceae</taxon>
        <taxon>Hohenbuehelia</taxon>
    </lineage>
</organism>
<protein>
    <submittedName>
        <fullName evidence="2">Uncharacterized protein</fullName>
    </submittedName>
</protein>
<comment type="caution">
    <text evidence="2">The sequence shown here is derived from an EMBL/GenBank/DDBJ whole genome shotgun (WGS) entry which is preliminary data.</text>
</comment>
<reference evidence="3" key="1">
    <citation type="submission" date="2024-06" db="EMBL/GenBank/DDBJ databases">
        <title>Multi-omics analyses provide insights into the biosynthesis of the anticancer antibiotic pleurotin in Hohenbuehelia grisea.</title>
        <authorList>
            <person name="Weaver J.A."/>
            <person name="Alberti F."/>
        </authorList>
    </citation>
    <scope>NUCLEOTIDE SEQUENCE [LARGE SCALE GENOMIC DNA]</scope>
    <source>
        <strain evidence="3">T-177</strain>
    </source>
</reference>
<gene>
    <name evidence="2" type="ORF">HGRIS_012159</name>
</gene>
<evidence type="ECO:0000256" key="1">
    <source>
        <dbReference type="SAM" id="MobiDB-lite"/>
    </source>
</evidence>
<evidence type="ECO:0000313" key="2">
    <source>
        <dbReference type="EMBL" id="KAL0945876.1"/>
    </source>
</evidence>
<sequence length="470" mass="51651">MMPSPSLTTATLRADTSMAGMGMASPYYRSPNLTDFQVERPHPSPSKRASPNIPDPGYEDEMVYRESVARLLAEKDRPTTVSGRIPVDPSHLVLFFRSKSGITHSLDFPIDVDYNTPPALDVLIAACRPHPTVNLGGLPDRESLYYPPNLPLTTTLEIANHPILEAVRNTLFPELPTGHYLTVERDKLEVVATGGRMGAQLRELRADGRSATIVVTLPVRFRGGALVVRDPEGREERFGGHGGKNADIEWTAFTSDCEYEVETVIKGCRLSISYAVHLKTFGPSGVQPDPLITPSGNFLDSLAFTLNKSRGRKIAFYVMNEHNANPADVLAESLVPELKGGDSLLYHALKLYKLTPELHWAAGGYIWPVDSTIQFFESDETLSTAINRGPPAVRGAFGNYQDPADDAAQLMRVRVESSGALSLADAEITLLTDWGTTTPTESIGKTRFHYVSRGELERLLVYVLMVVYIP</sequence>
<evidence type="ECO:0000313" key="3">
    <source>
        <dbReference type="Proteomes" id="UP001556367"/>
    </source>
</evidence>
<dbReference type="Proteomes" id="UP001556367">
    <property type="component" value="Unassembled WGS sequence"/>
</dbReference>